<sequence length="159" mass="17074">MSCDFHIKLDGVKGEATHKDHKDEIEILSWSWGVSNAALSTSGGGSGKGKANPGDFHFTHLYDKASPVLAKNCASGKHFKDLVLTCRKSGEGQQDFLKVTMKEVFINGVQPGGSQGGDLVESVTCSYKDIEFAYKGQDDKGGLGGEVKFGWNIATTETR</sequence>
<dbReference type="OrthoDB" id="5066999at2"/>
<accession>A0A147H4W5</accession>
<evidence type="ECO:0000313" key="2">
    <source>
        <dbReference type="Proteomes" id="UP000072741"/>
    </source>
</evidence>
<dbReference type="Proteomes" id="UP000072741">
    <property type="component" value="Unassembled WGS sequence"/>
</dbReference>
<name>A0A147H4W5_9BURK</name>
<dbReference type="EMBL" id="LDSL01000037">
    <property type="protein sequence ID" value="KTT24989.1"/>
    <property type="molecule type" value="Genomic_DNA"/>
</dbReference>
<proteinExistence type="predicted"/>
<dbReference type="InterPro" id="IPR008514">
    <property type="entry name" value="T6SS_Hcp"/>
</dbReference>
<dbReference type="Gene3D" id="2.30.110.20">
    <property type="entry name" value="Hcp1-like"/>
    <property type="match status" value="1"/>
</dbReference>
<organism evidence="1 2">
    <name type="scientific">Pseudacidovorax intermedius</name>
    <dbReference type="NCBI Taxonomy" id="433924"/>
    <lineage>
        <taxon>Bacteria</taxon>
        <taxon>Pseudomonadati</taxon>
        <taxon>Pseudomonadota</taxon>
        <taxon>Betaproteobacteria</taxon>
        <taxon>Burkholderiales</taxon>
        <taxon>Comamonadaceae</taxon>
        <taxon>Pseudacidovorax</taxon>
    </lineage>
</organism>
<comment type="caution">
    <text evidence="1">The sequence shown here is derived from an EMBL/GenBank/DDBJ whole genome shotgun (WGS) entry which is preliminary data.</text>
</comment>
<dbReference type="InterPro" id="IPR036624">
    <property type="entry name" value="Hcp1-lik_sf"/>
</dbReference>
<dbReference type="AlphaFoldDB" id="A0A147H4W5"/>
<evidence type="ECO:0000313" key="1">
    <source>
        <dbReference type="EMBL" id="KTT24989.1"/>
    </source>
</evidence>
<dbReference type="Pfam" id="PF05638">
    <property type="entry name" value="T6SS_HCP"/>
    <property type="match status" value="1"/>
</dbReference>
<dbReference type="RefSeq" id="WP_058641004.1">
    <property type="nucleotide sequence ID" value="NZ_LDSL01000037.1"/>
</dbReference>
<dbReference type="SUPFAM" id="SSF141452">
    <property type="entry name" value="Hcp1-like"/>
    <property type="match status" value="1"/>
</dbReference>
<keyword evidence="2" id="KW-1185">Reference proteome</keyword>
<protein>
    <submittedName>
        <fullName evidence="1">Type VI secretion protein</fullName>
    </submittedName>
</protein>
<dbReference type="InterPro" id="IPR053165">
    <property type="entry name" value="HSI-I_assembly_Hcp1"/>
</dbReference>
<gene>
    <name evidence="1" type="ORF">NS331_05520</name>
</gene>
<reference evidence="1 2" key="1">
    <citation type="journal article" date="2016" name="Front. Microbiol.">
        <title>Genomic Resource of Rice Seed Associated Bacteria.</title>
        <authorList>
            <person name="Midha S."/>
            <person name="Bansal K."/>
            <person name="Sharma S."/>
            <person name="Kumar N."/>
            <person name="Patil P.P."/>
            <person name="Chaudhry V."/>
            <person name="Patil P.B."/>
        </authorList>
    </citation>
    <scope>NUCLEOTIDE SEQUENCE [LARGE SCALE GENOMIC DNA]</scope>
    <source>
        <strain evidence="1 2">NS331</strain>
    </source>
</reference>
<dbReference type="PANTHER" id="PTHR36152">
    <property type="entry name" value="CYTOPLASMIC PROTEIN-RELATED"/>
    <property type="match status" value="1"/>
</dbReference>
<dbReference type="PANTHER" id="PTHR36152:SF1">
    <property type="entry name" value="UBIQUITIN-LIKE DOMAIN-CONTAINING PROTEIN"/>
    <property type="match status" value="1"/>
</dbReference>